<gene>
    <name evidence="2" type="ORF">G5C65_01320</name>
</gene>
<evidence type="ECO:0000313" key="3">
    <source>
        <dbReference type="Proteomes" id="UP000477722"/>
    </source>
</evidence>
<dbReference type="EMBL" id="JAAKZZ010000005">
    <property type="protein sequence ID" value="NGO67025.1"/>
    <property type="molecule type" value="Genomic_DNA"/>
</dbReference>
<dbReference type="InterPro" id="IPR043519">
    <property type="entry name" value="NT_sf"/>
</dbReference>
<evidence type="ECO:0000259" key="1">
    <source>
        <dbReference type="Pfam" id="PF01909"/>
    </source>
</evidence>
<accession>A0A6G4WP94</accession>
<keyword evidence="2" id="KW-0808">Transferase</keyword>
<dbReference type="Gene3D" id="3.30.460.10">
    <property type="entry name" value="Beta Polymerase, domain 2"/>
    <property type="match status" value="1"/>
</dbReference>
<evidence type="ECO:0000313" key="2">
    <source>
        <dbReference type="EMBL" id="NGO67025.1"/>
    </source>
</evidence>
<dbReference type="Proteomes" id="UP000477722">
    <property type="component" value="Unassembled WGS sequence"/>
</dbReference>
<dbReference type="AlphaFoldDB" id="A0A6G4WP94"/>
<keyword evidence="3" id="KW-1185">Reference proteome</keyword>
<comment type="caution">
    <text evidence="2">The sequence shown here is derived from an EMBL/GenBank/DDBJ whole genome shotgun (WGS) entry which is preliminary data.</text>
</comment>
<dbReference type="SUPFAM" id="SSF81301">
    <property type="entry name" value="Nucleotidyltransferase"/>
    <property type="match status" value="1"/>
</dbReference>
<organism evidence="2 3">
    <name type="scientific">Streptomyces boncukensis</name>
    <dbReference type="NCBI Taxonomy" id="2711219"/>
    <lineage>
        <taxon>Bacteria</taxon>
        <taxon>Bacillati</taxon>
        <taxon>Actinomycetota</taxon>
        <taxon>Actinomycetes</taxon>
        <taxon>Kitasatosporales</taxon>
        <taxon>Streptomycetaceae</taxon>
        <taxon>Streptomyces</taxon>
    </lineage>
</organism>
<dbReference type="GO" id="GO:0016779">
    <property type="term" value="F:nucleotidyltransferase activity"/>
    <property type="evidence" value="ECO:0007669"/>
    <property type="project" value="InterPro"/>
</dbReference>
<feature type="domain" description="Polymerase nucleotidyl transferase" evidence="1">
    <location>
        <begin position="21"/>
        <end position="81"/>
    </location>
</feature>
<dbReference type="InterPro" id="IPR002934">
    <property type="entry name" value="Polymerase_NTP_transf_dom"/>
</dbReference>
<dbReference type="CDD" id="cd05403">
    <property type="entry name" value="NT_KNTase_like"/>
    <property type="match status" value="1"/>
</dbReference>
<reference evidence="2 3" key="1">
    <citation type="submission" date="2020-02" db="EMBL/GenBank/DDBJ databases">
        <title>Whole-genome analyses of novel actinobacteria.</title>
        <authorList>
            <person name="Sahin N."/>
            <person name="Tatar D."/>
        </authorList>
    </citation>
    <scope>NUCLEOTIDE SEQUENCE [LARGE SCALE GENOMIC DNA]</scope>
    <source>
        <strain evidence="2 3">SB3404</strain>
    </source>
</reference>
<proteinExistence type="predicted"/>
<protein>
    <submittedName>
        <fullName evidence="2">Nucleotidyltransferase domain-containing protein</fullName>
    </submittedName>
</protein>
<dbReference type="Pfam" id="PF01909">
    <property type="entry name" value="NTP_transf_2"/>
    <property type="match status" value="1"/>
</dbReference>
<dbReference type="RefSeq" id="WP_165296689.1">
    <property type="nucleotide sequence ID" value="NZ_JAAKZZ010000005.1"/>
</dbReference>
<sequence length="174" mass="18624">MTGTVMAAINQYLQDTCSSAIGAFVYGSVATGQAGPDSDVDCFVLLAEPETAETMTQLRSAFAELQVHLGYTPDLAYPIELFTVRQCEEALDGSSVRRAIQQARTHGYTDPDLAASDEVEVLRALLGTRLTVRTCLQLDELTDRAKNVVVEHLSIPGAPAEHTVLQALGVRTGG</sequence>
<name>A0A6G4WP94_9ACTN</name>